<dbReference type="GO" id="GO:0009103">
    <property type="term" value="P:lipopolysaccharide biosynthetic process"/>
    <property type="evidence" value="ECO:0007669"/>
    <property type="project" value="TreeGrafter"/>
</dbReference>
<feature type="transmembrane region" description="Helical" evidence="2">
    <location>
        <begin position="137"/>
        <end position="158"/>
    </location>
</feature>
<feature type="transmembrane region" description="Helical" evidence="2">
    <location>
        <begin position="190"/>
        <end position="214"/>
    </location>
</feature>
<evidence type="ECO:0000256" key="1">
    <source>
        <dbReference type="SAM" id="MobiDB-lite"/>
    </source>
</evidence>
<feature type="transmembrane region" description="Helical" evidence="2">
    <location>
        <begin position="262"/>
        <end position="279"/>
    </location>
</feature>
<feature type="compositionally biased region" description="Polar residues" evidence="1">
    <location>
        <begin position="407"/>
        <end position="418"/>
    </location>
</feature>
<feature type="region of interest" description="Disordered" evidence="1">
    <location>
        <begin position="369"/>
        <end position="418"/>
    </location>
</feature>
<keyword evidence="2" id="KW-1133">Transmembrane helix</keyword>
<organism evidence="4 5">
    <name type="scientific">Agromyces intestinalis</name>
    <dbReference type="NCBI Taxonomy" id="2592652"/>
    <lineage>
        <taxon>Bacteria</taxon>
        <taxon>Bacillati</taxon>
        <taxon>Actinomycetota</taxon>
        <taxon>Actinomycetes</taxon>
        <taxon>Micrococcales</taxon>
        <taxon>Microbacteriaceae</taxon>
        <taxon>Agromyces</taxon>
    </lineage>
</organism>
<evidence type="ECO:0000313" key="5">
    <source>
        <dbReference type="Proteomes" id="UP000324678"/>
    </source>
</evidence>
<feature type="transmembrane region" description="Helical" evidence="2">
    <location>
        <begin position="39"/>
        <end position="60"/>
    </location>
</feature>
<dbReference type="InterPro" id="IPR002656">
    <property type="entry name" value="Acyl_transf_3_dom"/>
</dbReference>
<feature type="compositionally biased region" description="Basic and acidic residues" evidence="1">
    <location>
        <begin position="374"/>
        <end position="387"/>
    </location>
</feature>
<feature type="transmembrane region" description="Helical" evidence="2">
    <location>
        <begin position="80"/>
        <end position="97"/>
    </location>
</feature>
<keyword evidence="5" id="KW-1185">Reference proteome</keyword>
<dbReference type="Proteomes" id="UP000324678">
    <property type="component" value="Chromosome"/>
</dbReference>
<protein>
    <submittedName>
        <fullName evidence="4">Acyltransferase</fullName>
    </submittedName>
</protein>
<dbReference type="EMBL" id="CP043505">
    <property type="protein sequence ID" value="QEO16046.1"/>
    <property type="molecule type" value="Genomic_DNA"/>
</dbReference>
<name>A0A5C1YIJ8_9MICO</name>
<feature type="domain" description="Acyltransferase 3" evidence="3">
    <location>
        <begin position="9"/>
        <end position="343"/>
    </location>
</feature>
<dbReference type="PANTHER" id="PTHR23028">
    <property type="entry name" value="ACETYLTRANSFERASE"/>
    <property type="match status" value="1"/>
</dbReference>
<feature type="transmembrane region" description="Helical" evidence="2">
    <location>
        <begin position="15"/>
        <end position="32"/>
    </location>
</feature>
<keyword evidence="4" id="KW-0012">Acyltransferase</keyword>
<keyword evidence="2" id="KW-0812">Transmembrane</keyword>
<feature type="transmembrane region" description="Helical" evidence="2">
    <location>
        <begin position="291"/>
        <end position="313"/>
    </location>
</feature>
<dbReference type="OrthoDB" id="9796461at2"/>
<evidence type="ECO:0000313" key="4">
    <source>
        <dbReference type="EMBL" id="QEO16046.1"/>
    </source>
</evidence>
<dbReference type="KEGG" id="ail:FLP10_03290"/>
<dbReference type="GO" id="GO:0016020">
    <property type="term" value="C:membrane"/>
    <property type="evidence" value="ECO:0007669"/>
    <property type="project" value="TreeGrafter"/>
</dbReference>
<gene>
    <name evidence="4" type="ORF">FLP10_03290</name>
</gene>
<dbReference type="GO" id="GO:0016747">
    <property type="term" value="F:acyltransferase activity, transferring groups other than amino-acyl groups"/>
    <property type="evidence" value="ECO:0007669"/>
    <property type="project" value="InterPro"/>
</dbReference>
<evidence type="ECO:0000256" key="2">
    <source>
        <dbReference type="SAM" id="Phobius"/>
    </source>
</evidence>
<keyword evidence="2" id="KW-0472">Membrane</keyword>
<accession>A0A5C1YIJ8</accession>
<evidence type="ECO:0000259" key="3">
    <source>
        <dbReference type="Pfam" id="PF01757"/>
    </source>
</evidence>
<proteinExistence type="predicted"/>
<dbReference type="Pfam" id="PF01757">
    <property type="entry name" value="Acyl_transf_3"/>
    <property type="match status" value="1"/>
</dbReference>
<dbReference type="AlphaFoldDB" id="A0A5C1YIJ8"/>
<sequence>MAHAPRLDAITGLRWWAAFAVFGYHFMVFAPLPNAAASVLQFGHFGVTFFFVLSGFVLTWSMRDGTAKRTFYWRRFARIYPLHLITLLAAIPVFYRFDPDPADWWIKPFSVGVLALSFLLLQGWSRDPAILFSGNPAAWTLTAEMFFYALHPFIAALVRRCSKRAALWVAVGVVSFAAATRLAIEFAPGGWLAGLPWPVLRLNEFVLGMALAWAFRQGWRPRLHPLIPVAGLAAYFALIGPGDHVPAVEPVGLIVEPYASEVVTVLCAALIVATASRELRGLARWTRTRPIVALGEWSFAFYLVHATIIYGALELVGPQPAGWANLGWAAVLLAIAIGVSGALHVWFERPVEQRLRRWQQARFDARRAARAARRKGDSGAPHQRDAQDASQPGAVADASQPGVTEGASPSTPQRTRRG</sequence>
<keyword evidence="4" id="KW-0808">Transferase</keyword>
<feature type="transmembrane region" description="Helical" evidence="2">
    <location>
        <begin position="226"/>
        <end position="242"/>
    </location>
</feature>
<dbReference type="PANTHER" id="PTHR23028:SF53">
    <property type="entry name" value="ACYL_TRANSF_3 DOMAIN-CONTAINING PROTEIN"/>
    <property type="match status" value="1"/>
</dbReference>
<reference evidence="4 5" key="1">
    <citation type="submission" date="2019-09" db="EMBL/GenBank/DDBJ databases">
        <title>Genome sequencing of strain KACC 19306.</title>
        <authorList>
            <person name="Heo J."/>
            <person name="Kim S.-J."/>
            <person name="Kim J.-S."/>
            <person name="Hong S.-B."/>
            <person name="Kwon S.-W."/>
        </authorList>
    </citation>
    <scope>NUCLEOTIDE SEQUENCE [LARGE SCALE GENOMIC DNA]</scope>
    <source>
        <strain evidence="4 5">KACC 19306</strain>
    </source>
</reference>
<feature type="transmembrane region" description="Helical" evidence="2">
    <location>
        <begin position="165"/>
        <end position="184"/>
    </location>
</feature>
<dbReference type="InterPro" id="IPR050879">
    <property type="entry name" value="Acyltransferase_3"/>
</dbReference>
<feature type="transmembrane region" description="Helical" evidence="2">
    <location>
        <begin position="325"/>
        <end position="347"/>
    </location>
</feature>